<proteinExistence type="inferred from homology"/>
<reference evidence="12 13" key="1">
    <citation type="journal article" date="2014" name="Int. J. Syst. Evol. Microbiol.">
        <title>Complete genome sequence of Corynebacterium casei LMG S-19264T (=DSM 44701T), isolated from a smear-ripened cheese.</title>
        <authorList>
            <consortium name="US DOE Joint Genome Institute (JGI-PGF)"/>
            <person name="Walter F."/>
            <person name="Albersmeier A."/>
            <person name="Kalinowski J."/>
            <person name="Ruckert C."/>
        </authorList>
    </citation>
    <scope>NUCLEOTIDE SEQUENCE [LARGE SCALE GENOMIC DNA]</scope>
    <source>
        <strain evidence="12 13">CGMCC 1.9161</strain>
    </source>
</reference>
<keyword evidence="13" id="KW-1185">Reference proteome</keyword>
<evidence type="ECO:0000256" key="2">
    <source>
        <dbReference type="ARBA" id="ARBA00001946"/>
    </source>
</evidence>
<feature type="binding site" evidence="11">
    <location>
        <position position="133"/>
    </location>
    <ligand>
        <name>ATP</name>
        <dbReference type="ChEBI" id="CHEBI:30616"/>
    </ligand>
</feature>
<keyword evidence="10 11" id="KW-0784">Thiamine biosynthesis</keyword>
<evidence type="ECO:0000256" key="1">
    <source>
        <dbReference type="ARBA" id="ARBA00001771"/>
    </source>
</evidence>
<dbReference type="GO" id="GO:0004417">
    <property type="term" value="F:hydroxyethylthiazole kinase activity"/>
    <property type="evidence" value="ECO:0007669"/>
    <property type="project" value="UniProtKB-UniRule"/>
</dbReference>
<evidence type="ECO:0000256" key="7">
    <source>
        <dbReference type="ARBA" id="ARBA00022777"/>
    </source>
</evidence>
<dbReference type="GO" id="GO:0009229">
    <property type="term" value="P:thiamine diphosphate biosynthetic process"/>
    <property type="evidence" value="ECO:0007669"/>
    <property type="project" value="UniProtKB-UniRule"/>
</dbReference>
<comment type="pathway">
    <text evidence="3 11">Cofactor biosynthesis; thiamine diphosphate biosynthesis; 4-methyl-5-(2-phosphoethyl)-thiazole from 5-(2-hydroxyethyl)-4-methylthiazole: step 1/1.</text>
</comment>
<dbReference type="GO" id="GO:0009228">
    <property type="term" value="P:thiamine biosynthetic process"/>
    <property type="evidence" value="ECO:0007669"/>
    <property type="project" value="UniProtKB-KW"/>
</dbReference>
<keyword evidence="6 11" id="KW-0547">Nucleotide-binding</keyword>
<comment type="caution">
    <text evidence="11">Lacks conserved residue(s) required for the propagation of feature annotation.</text>
</comment>
<comment type="caution">
    <text evidence="12">The sequence shown here is derived from an EMBL/GenBank/DDBJ whole genome shotgun (WGS) entry which is preliminary data.</text>
</comment>
<comment type="catalytic activity">
    <reaction evidence="1 11">
        <text>5-(2-hydroxyethyl)-4-methylthiazole + ATP = 4-methyl-5-(2-phosphooxyethyl)-thiazole + ADP + H(+)</text>
        <dbReference type="Rhea" id="RHEA:24212"/>
        <dbReference type="ChEBI" id="CHEBI:15378"/>
        <dbReference type="ChEBI" id="CHEBI:17957"/>
        <dbReference type="ChEBI" id="CHEBI:30616"/>
        <dbReference type="ChEBI" id="CHEBI:58296"/>
        <dbReference type="ChEBI" id="CHEBI:456216"/>
        <dbReference type="EC" id="2.7.1.50"/>
    </reaction>
</comment>
<comment type="cofactor">
    <cofactor evidence="2 11">
        <name>Mg(2+)</name>
        <dbReference type="ChEBI" id="CHEBI:18420"/>
    </cofactor>
</comment>
<dbReference type="GO" id="GO:0000287">
    <property type="term" value="F:magnesium ion binding"/>
    <property type="evidence" value="ECO:0007669"/>
    <property type="project" value="UniProtKB-UniRule"/>
</dbReference>
<dbReference type="HAMAP" id="MF_00228">
    <property type="entry name" value="Thz_kinase"/>
    <property type="match status" value="1"/>
</dbReference>
<dbReference type="InterPro" id="IPR029056">
    <property type="entry name" value="Ribokinase-like"/>
</dbReference>
<dbReference type="RefSeq" id="WP_188908733.1">
    <property type="nucleotide sequence ID" value="NZ_BMMF01000001.1"/>
</dbReference>
<dbReference type="PRINTS" id="PR01099">
    <property type="entry name" value="HYETHTZKNASE"/>
</dbReference>
<evidence type="ECO:0000313" key="12">
    <source>
        <dbReference type="EMBL" id="GGK19595.1"/>
    </source>
</evidence>
<comment type="function">
    <text evidence="11">Catalyzes the phosphorylation of the hydroxyl group of 4-methyl-5-beta-hydroxyethylthiazole (THZ).</text>
</comment>
<dbReference type="Pfam" id="PF02110">
    <property type="entry name" value="HK"/>
    <property type="match status" value="1"/>
</dbReference>
<evidence type="ECO:0000256" key="8">
    <source>
        <dbReference type="ARBA" id="ARBA00022840"/>
    </source>
</evidence>
<feature type="binding site" evidence="11">
    <location>
        <position position="193"/>
    </location>
    <ligand>
        <name>substrate</name>
    </ligand>
</feature>
<keyword evidence="4 11" id="KW-0808">Transferase</keyword>
<keyword evidence="5 11" id="KW-0479">Metal-binding</keyword>
<dbReference type="EC" id="2.7.1.50" evidence="11"/>
<gene>
    <name evidence="11 12" type="primary">thiM</name>
    <name evidence="12" type="ORF">GCM10011322_02900</name>
</gene>
<sequence>MVDDAPPRANHPDTLPRLAARLLEETRARHPRVHALTNAAAQAFTANLLLAAGAIPSLTVAAEEAEHFARRADAVLVNLGTLDAERRAGIPVAVAAAREAGRPLVLDPVFVEASPPRLAFARALLAERPAIVRLNPGELRALAGAAPGPAVAAGFARETGAVVALTGEVDVVTDGDRTIRIANGHSLMAAITAMGCAGSALLAAFAALHEDHSEAAAAALLVLGVAGEIAGARAAGPGSFPAAYLDALHALDEAALSDLARIS</sequence>
<keyword evidence="7 11" id="KW-0418">Kinase</keyword>
<dbReference type="Gene3D" id="3.40.1190.20">
    <property type="match status" value="1"/>
</dbReference>
<name>A0A917Q3X1_9HYPH</name>
<comment type="similarity">
    <text evidence="11">Belongs to the Thz kinase family.</text>
</comment>
<dbReference type="AlphaFoldDB" id="A0A917Q3X1"/>
<keyword evidence="9 11" id="KW-0460">Magnesium</keyword>
<protein>
    <recommendedName>
        <fullName evidence="11">Hydroxyethylthiazole kinase</fullName>
        <ecNumber evidence="11">2.7.1.50</ecNumber>
    </recommendedName>
    <alternativeName>
        <fullName evidence="11">4-methyl-5-beta-hydroxyethylthiazole kinase</fullName>
        <shortName evidence="11">TH kinase</shortName>
        <shortName evidence="11">Thz kinase</shortName>
    </alternativeName>
</protein>
<evidence type="ECO:0000313" key="13">
    <source>
        <dbReference type="Proteomes" id="UP000600449"/>
    </source>
</evidence>
<evidence type="ECO:0000256" key="4">
    <source>
        <dbReference type="ARBA" id="ARBA00022679"/>
    </source>
</evidence>
<dbReference type="EMBL" id="BMMF01000001">
    <property type="protein sequence ID" value="GGK19595.1"/>
    <property type="molecule type" value="Genomic_DNA"/>
</dbReference>
<evidence type="ECO:0000256" key="9">
    <source>
        <dbReference type="ARBA" id="ARBA00022842"/>
    </source>
</evidence>
<dbReference type="PIRSF" id="PIRSF000513">
    <property type="entry name" value="Thz_kinase"/>
    <property type="match status" value="1"/>
</dbReference>
<evidence type="ECO:0000256" key="6">
    <source>
        <dbReference type="ARBA" id="ARBA00022741"/>
    </source>
</evidence>
<evidence type="ECO:0000256" key="10">
    <source>
        <dbReference type="ARBA" id="ARBA00022977"/>
    </source>
</evidence>
<accession>A0A917Q3X1</accession>
<organism evidence="12 13">
    <name type="scientific">Salinarimonas ramus</name>
    <dbReference type="NCBI Taxonomy" id="690164"/>
    <lineage>
        <taxon>Bacteria</taxon>
        <taxon>Pseudomonadati</taxon>
        <taxon>Pseudomonadota</taxon>
        <taxon>Alphaproteobacteria</taxon>
        <taxon>Hyphomicrobiales</taxon>
        <taxon>Salinarimonadaceae</taxon>
        <taxon>Salinarimonas</taxon>
    </lineage>
</organism>
<feature type="binding site" evidence="11">
    <location>
        <position position="166"/>
    </location>
    <ligand>
        <name>ATP</name>
        <dbReference type="ChEBI" id="CHEBI:30616"/>
    </ligand>
</feature>
<evidence type="ECO:0000256" key="5">
    <source>
        <dbReference type="ARBA" id="ARBA00022723"/>
    </source>
</evidence>
<dbReference type="Proteomes" id="UP000600449">
    <property type="component" value="Unassembled WGS sequence"/>
</dbReference>
<keyword evidence="8 11" id="KW-0067">ATP-binding</keyword>
<evidence type="ECO:0000256" key="11">
    <source>
        <dbReference type="HAMAP-Rule" id="MF_00228"/>
    </source>
</evidence>
<dbReference type="InterPro" id="IPR000417">
    <property type="entry name" value="Hyethyz_kinase"/>
</dbReference>
<dbReference type="GO" id="GO:0005524">
    <property type="term" value="F:ATP binding"/>
    <property type="evidence" value="ECO:0007669"/>
    <property type="project" value="UniProtKB-UniRule"/>
</dbReference>
<evidence type="ECO:0000256" key="3">
    <source>
        <dbReference type="ARBA" id="ARBA00004868"/>
    </source>
</evidence>
<dbReference type="SUPFAM" id="SSF53613">
    <property type="entry name" value="Ribokinase-like"/>
    <property type="match status" value="1"/>
</dbReference>